<dbReference type="EMBL" id="UAUE01000002">
    <property type="protein sequence ID" value="SPY94014.1"/>
    <property type="molecule type" value="Genomic_DNA"/>
</dbReference>
<dbReference type="InterPro" id="IPR036249">
    <property type="entry name" value="Thioredoxin-like_sf"/>
</dbReference>
<dbReference type="InterPro" id="IPR006660">
    <property type="entry name" value="Arsenate_reductase-like"/>
</dbReference>
<evidence type="ECO:0000313" key="3">
    <source>
        <dbReference type="EMBL" id="SPY94014.1"/>
    </source>
</evidence>
<evidence type="ECO:0000256" key="1">
    <source>
        <dbReference type="ARBA" id="ARBA00007198"/>
    </source>
</evidence>
<dbReference type="Gene3D" id="3.40.30.10">
    <property type="entry name" value="Glutaredoxin"/>
    <property type="match status" value="1"/>
</dbReference>
<name>A0A2X2BFS4_PROMI</name>
<accession>A0A2X2BFS4</accession>
<dbReference type="AlphaFoldDB" id="A0A2X2BFS4"/>
<organism evidence="3 4">
    <name type="scientific">Proteus mirabilis</name>
    <dbReference type="NCBI Taxonomy" id="584"/>
    <lineage>
        <taxon>Bacteria</taxon>
        <taxon>Pseudomonadati</taxon>
        <taxon>Pseudomonadota</taxon>
        <taxon>Gammaproteobacteria</taxon>
        <taxon>Enterobacterales</taxon>
        <taxon>Morganellaceae</taxon>
        <taxon>Proteus</taxon>
    </lineage>
</organism>
<gene>
    <name evidence="3" type="primary">yffB_2</name>
    <name evidence="3" type="ORF">NCTC10975_00343</name>
</gene>
<dbReference type="Proteomes" id="UP000251485">
    <property type="component" value="Unassembled WGS sequence"/>
</dbReference>
<proteinExistence type="inferred from homology"/>
<dbReference type="SUPFAM" id="SSF52833">
    <property type="entry name" value="Thioredoxin-like"/>
    <property type="match status" value="1"/>
</dbReference>
<dbReference type="PROSITE" id="PS51353">
    <property type="entry name" value="ARSC"/>
    <property type="match status" value="1"/>
</dbReference>
<sequence>MSTTNLTYTMYGIKNCDTIKKARKWLDDNHIPYVFS</sequence>
<reference evidence="3 4" key="1">
    <citation type="submission" date="2018-06" db="EMBL/GenBank/DDBJ databases">
        <authorList>
            <consortium name="Pathogen Informatics"/>
            <person name="Doyle S."/>
        </authorList>
    </citation>
    <scope>NUCLEOTIDE SEQUENCE [LARGE SCALE GENOMIC DNA]</scope>
    <source>
        <strain evidence="3 4">NCTC10975</strain>
    </source>
</reference>
<evidence type="ECO:0000256" key="2">
    <source>
        <dbReference type="PROSITE-ProRule" id="PRU01282"/>
    </source>
</evidence>
<evidence type="ECO:0000313" key="4">
    <source>
        <dbReference type="Proteomes" id="UP000251485"/>
    </source>
</evidence>
<protein>
    <submittedName>
        <fullName evidence="3">Glutaredoxin-like protein</fullName>
    </submittedName>
</protein>
<comment type="similarity">
    <text evidence="1 2">Belongs to the ArsC family.</text>
</comment>